<evidence type="ECO:0000313" key="1">
    <source>
        <dbReference type="EMBL" id="OGG47003.1"/>
    </source>
</evidence>
<evidence type="ECO:0000313" key="2">
    <source>
        <dbReference type="Proteomes" id="UP000178344"/>
    </source>
</evidence>
<organism evidence="1 2">
    <name type="scientific">Candidatus Kaiserbacteria bacterium RIFCSPHIGHO2_01_FULL_49_13</name>
    <dbReference type="NCBI Taxonomy" id="1798477"/>
    <lineage>
        <taxon>Bacteria</taxon>
        <taxon>Candidatus Kaiseribacteriota</taxon>
    </lineage>
</organism>
<gene>
    <name evidence="1" type="ORF">A2671_00465</name>
</gene>
<sequence length="61" mass="7182">MSGRWEDFYQRFLFPGKTLRDDRLGALVQRLRAFGFYASLEVQPFETGGGLYMYMRLRPVA</sequence>
<proteinExistence type="predicted"/>
<protein>
    <submittedName>
        <fullName evidence="1">Uncharacterized protein</fullName>
    </submittedName>
</protein>
<reference evidence="1 2" key="1">
    <citation type="journal article" date="2016" name="Nat. Commun.">
        <title>Thousands of microbial genomes shed light on interconnected biogeochemical processes in an aquifer system.</title>
        <authorList>
            <person name="Anantharaman K."/>
            <person name="Brown C.T."/>
            <person name="Hug L.A."/>
            <person name="Sharon I."/>
            <person name="Castelle C.J."/>
            <person name="Probst A.J."/>
            <person name="Thomas B.C."/>
            <person name="Singh A."/>
            <person name="Wilkins M.J."/>
            <person name="Karaoz U."/>
            <person name="Brodie E.L."/>
            <person name="Williams K.H."/>
            <person name="Hubbard S.S."/>
            <person name="Banfield J.F."/>
        </authorList>
    </citation>
    <scope>NUCLEOTIDE SEQUENCE [LARGE SCALE GENOMIC DNA]</scope>
</reference>
<comment type="caution">
    <text evidence="1">The sequence shown here is derived from an EMBL/GenBank/DDBJ whole genome shotgun (WGS) entry which is preliminary data.</text>
</comment>
<dbReference type="AlphaFoldDB" id="A0A1F6CCW8"/>
<name>A0A1F6CCW8_9BACT</name>
<dbReference type="Proteomes" id="UP000178344">
    <property type="component" value="Unassembled WGS sequence"/>
</dbReference>
<dbReference type="EMBL" id="MFKQ01000033">
    <property type="protein sequence ID" value="OGG47003.1"/>
    <property type="molecule type" value="Genomic_DNA"/>
</dbReference>
<accession>A0A1F6CCW8</accession>